<sequence length="878" mass="100998">MFTMSNEGDAGGQPSTTTISTVAIQAGDSQIVVTVLKKNEGSVWALLEEADKTAAQKEGEELVYEAMAVSLSEAWKTLVAHLEKRRSLLILACHFFECALEFAIRIDEAEDFQSVGQRSTTSDNMNELLQRHNTIRRGMLEKSMLVLNKSRELLEFLKDFQSQQALQYGRASHGVWSSFGKVEGLMEILQDRRRQVDICMRQQQHELEMIHRIQQWKRQEQEVTQWFKEKATLFLENSQLGASLSENEDLLHEYKEFEQKAKDWSVLVERLLEQASDLLSSNESTQLQRLSEKSEKLKATHEQFWSLMMNRRAHLQESNAFYSSANKAFEVLGTIEIAIKELKNQPLPLPELARKHEEFSQSVKDASAEPLQRGQLLLQKLGPQSAQVGGLQRMLGYIKERMEVLSHECHAHRELTGKKQQLVSSFEELVDKDAMRESEAIAGFIKELKGLESSDTVELSNKASLLAEEMKTLVRNISSHVESLRPYVDFLRCADEVLHDLKAMEEIFAPASKVDLGGDSQSVSKLQESFNTVKPEFLQLNAEVEFLVKTSELLSLKGIPVKEKNEKVSELLQLHQHVRDKIREYETVLSMAVQKLQEKLKKLERGSVEWIAEANKCEESLMSNVHFCLYKEEIGELRESFKDLKKKFNNLKFNYMKKNEKSRNLKAVKNQIQQIEIYIEKLQVLKKKLQAFTLKVSSSSERHLIGNSLREIEDALNELQRQVGDFDRAVEEYKQNLDMNVKLQQALEEYQFWCDEASSTIVRVGKYSSQCKTKEAVSSLYKQFEKFVWPTIPQQEERISQITELAVRLHGAEEGKKYMEKTINKHHEIVESIKELSNGLLDLETKLQLETLKQPLTPEDNNKRDTIDTVNNNTLTCN</sequence>
<keyword evidence="2" id="KW-0175">Coiled coil</keyword>
<evidence type="ECO:0000256" key="3">
    <source>
        <dbReference type="SAM" id="MobiDB-lite"/>
    </source>
</evidence>
<dbReference type="PANTHER" id="PTHR22826">
    <property type="entry name" value="RHO GUANINE EXCHANGE FACTOR-RELATED"/>
    <property type="match status" value="1"/>
</dbReference>
<evidence type="ECO:0000256" key="2">
    <source>
        <dbReference type="SAM" id="Coils"/>
    </source>
</evidence>
<proteinExistence type="evidence at protein level"/>
<dbReference type="InterPro" id="IPR002017">
    <property type="entry name" value="Spectrin_repeat"/>
</dbReference>
<dbReference type="GO" id="GO:0005737">
    <property type="term" value="C:cytoplasm"/>
    <property type="evidence" value="ECO:0007669"/>
    <property type="project" value="TreeGrafter"/>
</dbReference>
<accession>A0A498NHY7</accession>
<protein>
    <submittedName>
        <fullName evidence="4">Coiled-coil domain-containing protein 141-like</fullName>
    </submittedName>
</protein>
<dbReference type="GO" id="GO:0005085">
    <property type="term" value="F:guanyl-nucleotide exchange factor activity"/>
    <property type="evidence" value="ECO:0007669"/>
    <property type="project" value="UniProtKB-KW"/>
</dbReference>
<organism evidence="4 5">
    <name type="scientific">Labeo rohita</name>
    <name type="common">Indian major carp</name>
    <name type="synonym">Cyprinus rohita</name>
    <dbReference type="NCBI Taxonomy" id="84645"/>
    <lineage>
        <taxon>Eukaryota</taxon>
        <taxon>Metazoa</taxon>
        <taxon>Chordata</taxon>
        <taxon>Craniata</taxon>
        <taxon>Vertebrata</taxon>
        <taxon>Euteleostomi</taxon>
        <taxon>Actinopterygii</taxon>
        <taxon>Neopterygii</taxon>
        <taxon>Teleostei</taxon>
        <taxon>Ostariophysi</taxon>
        <taxon>Cypriniformes</taxon>
        <taxon>Cyprinidae</taxon>
        <taxon>Labeoninae</taxon>
        <taxon>Labeonini</taxon>
        <taxon>Labeo</taxon>
    </lineage>
</organism>
<evidence type="ECO:0000313" key="5">
    <source>
        <dbReference type="Proteomes" id="UP000290572"/>
    </source>
</evidence>
<dbReference type="PANTHER" id="PTHR22826:SF106">
    <property type="entry name" value="TRIO, ISOFORM A"/>
    <property type="match status" value="1"/>
</dbReference>
<dbReference type="EMBL" id="QBIY01011468">
    <property type="protein sequence ID" value="RXN31418.1"/>
    <property type="molecule type" value="Genomic_DNA"/>
</dbReference>
<dbReference type="InterPro" id="IPR051336">
    <property type="entry name" value="RhoGEF_Guanine_NuclExch_SF"/>
</dbReference>
<reference evidence="4 5" key="1">
    <citation type="submission" date="2018-03" db="EMBL/GenBank/DDBJ databases">
        <title>Draft genome sequence of Rohu Carp (Labeo rohita).</title>
        <authorList>
            <person name="Das P."/>
            <person name="Kushwaha B."/>
            <person name="Joshi C.G."/>
            <person name="Kumar D."/>
            <person name="Nagpure N.S."/>
            <person name="Sahoo L."/>
            <person name="Das S.P."/>
            <person name="Bit A."/>
            <person name="Patnaik S."/>
            <person name="Meher P.K."/>
            <person name="Jayasankar P."/>
            <person name="Koringa P.G."/>
            <person name="Patel N.V."/>
            <person name="Hinsu A.T."/>
            <person name="Kumar R."/>
            <person name="Pandey M."/>
            <person name="Agarwal S."/>
            <person name="Srivastava S."/>
            <person name="Singh M."/>
            <person name="Iquebal M.A."/>
            <person name="Jaiswal S."/>
            <person name="Angadi U.B."/>
            <person name="Kumar N."/>
            <person name="Raza M."/>
            <person name="Shah T.M."/>
            <person name="Rai A."/>
            <person name="Jena J.K."/>
        </authorList>
    </citation>
    <scope>NUCLEOTIDE SEQUENCE [LARGE SCALE GENOMIC DNA]</scope>
    <source>
        <strain evidence="4">DASCIFA01</strain>
        <tissue evidence="4">Testis</tissue>
    </source>
</reference>
<dbReference type="Gene3D" id="1.20.58.60">
    <property type="match status" value="3"/>
</dbReference>
<dbReference type="SUPFAM" id="SSF46966">
    <property type="entry name" value="Spectrin repeat"/>
    <property type="match status" value="2"/>
</dbReference>
<evidence type="ECO:0000256" key="1">
    <source>
        <dbReference type="ARBA" id="ARBA00022658"/>
    </source>
</evidence>
<feature type="coiled-coil region" evidence="2">
    <location>
        <begin position="665"/>
        <end position="736"/>
    </location>
</feature>
<dbReference type="AlphaFoldDB" id="A0A498NHY7"/>
<gene>
    <name evidence="4" type="ORF">ROHU_017082</name>
</gene>
<comment type="caution">
    <text evidence="4">The sequence shown here is derived from an EMBL/GenBank/DDBJ whole genome shotgun (WGS) entry which is preliminary data.</text>
</comment>
<dbReference type="GO" id="GO:0019898">
    <property type="term" value="C:extrinsic component of membrane"/>
    <property type="evidence" value="ECO:0007669"/>
    <property type="project" value="TreeGrafter"/>
</dbReference>
<keyword evidence="6" id="KW-1267">Proteomics identification</keyword>
<keyword evidence="1" id="KW-0344">Guanine-nucleotide releasing factor</keyword>
<name>A0A498NHY7_LABRO</name>
<dbReference type="Proteomes" id="UP000290572">
    <property type="component" value="Unassembled WGS sequence"/>
</dbReference>
<dbReference type="SMART" id="SM00150">
    <property type="entry name" value="SPEC"/>
    <property type="match status" value="3"/>
</dbReference>
<dbReference type="InterPro" id="IPR018159">
    <property type="entry name" value="Spectrin/alpha-actinin"/>
</dbReference>
<keyword evidence="5" id="KW-1185">Reference proteome</keyword>
<feature type="region of interest" description="Disordered" evidence="3">
    <location>
        <begin position="855"/>
        <end position="878"/>
    </location>
</feature>
<evidence type="ECO:0007829" key="6">
    <source>
        <dbReference type="PeptideAtlas" id="A0A498NHY7"/>
    </source>
</evidence>
<dbReference type="STRING" id="84645.A0A498NHY7"/>
<feature type="compositionally biased region" description="Polar residues" evidence="3">
    <location>
        <begin position="868"/>
        <end position="878"/>
    </location>
</feature>
<dbReference type="Pfam" id="PF00435">
    <property type="entry name" value="Spectrin"/>
    <property type="match status" value="1"/>
</dbReference>
<evidence type="ECO:0000313" key="4">
    <source>
        <dbReference type="EMBL" id="RXN31418.1"/>
    </source>
</evidence>